<comment type="caution">
    <text evidence="1">The sequence shown here is derived from an EMBL/GenBank/DDBJ whole genome shotgun (WGS) entry which is preliminary data.</text>
</comment>
<dbReference type="AlphaFoldDB" id="A0A014MLF6"/>
<keyword evidence="2" id="KW-1185">Reference proteome</keyword>
<sequence>MRELFWNTMDCHVHMPSATLLTFIGRHVEPSGDQSSHTSVEFLHVSLEHVPVGHVFLIGEGEEGIHTGSLTQMAHADFCTIRRTL</sequence>
<gene>
    <name evidence="1" type="ORF">AX13_08980</name>
</gene>
<protein>
    <submittedName>
        <fullName evidence="1">Uncharacterized protein</fullName>
    </submittedName>
</protein>
<dbReference type="EMBL" id="JBOK01000023">
    <property type="protein sequence ID" value="EXU78959.1"/>
    <property type="molecule type" value="Genomic_DNA"/>
</dbReference>
<evidence type="ECO:0000313" key="1">
    <source>
        <dbReference type="EMBL" id="EXU78959.1"/>
    </source>
</evidence>
<proteinExistence type="predicted"/>
<evidence type="ECO:0000313" key="2">
    <source>
        <dbReference type="Proteomes" id="UP000020766"/>
    </source>
</evidence>
<name>A0A014MLF6_9BURK</name>
<dbReference type="Proteomes" id="UP000020766">
    <property type="component" value="Unassembled WGS sequence"/>
</dbReference>
<organism evidence="1 2">
    <name type="scientific">Comamonas aquatica DA1877</name>
    <dbReference type="NCBI Taxonomy" id="1457173"/>
    <lineage>
        <taxon>Bacteria</taxon>
        <taxon>Pseudomonadati</taxon>
        <taxon>Pseudomonadota</taxon>
        <taxon>Betaproteobacteria</taxon>
        <taxon>Burkholderiales</taxon>
        <taxon>Comamonadaceae</taxon>
        <taxon>Comamonas</taxon>
    </lineage>
</organism>
<reference evidence="1 2" key="1">
    <citation type="submission" date="2014-01" db="EMBL/GenBank/DDBJ databases">
        <title>Interspecies Systems Biology Uncovers Metabolites Affecting C. elegans Gene Expression and Life History Traits.</title>
        <authorList>
            <person name="Watson E."/>
            <person name="Macneil L.T."/>
            <person name="Ritter A.D."/>
            <person name="Yilmaz L.S."/>
            <person name="Rosebrock A.P."/>
            <person name="Caudy A.A."/>
            <person name="Walhout A.J."/>
        </authorList>
    </citation>
    <scope>NUCLEOTIDE SEQUENCE [LARGE SCALE GENOMIC DNA]</scope>
    <source>
        <strain evidence="1 2">DA1877</strain>
    </source>
</reference>
<accession>A0A014MLF6</accession>